<feature type="compositionally biased region" description="Basic and acidic residues" evidence="1">
    <location>
        <begin position="149"/>
        <end position="159"/>
    </location>
</feature>
<proteinExistence type="predicted"/>
<feature type="compositionally biased region" description="Basic residues" evidence="1">
    <location>
        <begin position="266"/>
        <end position="289"/>
    </location>
</feature>
<accession>A0A8E2JW64</accession>
<evidence type="ECO:0000256" key="1">
    <source>
        <dbReference type="SAM" id="MobiDB-lite"/>
    </source>
</evidence>
<sequence length="416" mass="46897">MKIASCIDDNCEFCFSSLMEDKHSREAKGPDRNSKATISTQGKTDHKNSCRTTFEAEILFHRGFTSIDRNLVNPAALEKANKHFTESKDQKFIIVRDALSEAEVEALVIRTAVIRNTRKQQKGLQYKEANVVATQADDHIMERKERAEPTLAQLDEKQRPSNPSDASAVGMVGQIPSVESPMSPSEKRVLISPHTEMSSNMTERGIALSKKTNTRRRRRVYSSQNSRSSRTTFKYEGSPSTSTLLSRQSNGSEAPGRWHTGETPSRRPHVASPRRKQSTKPLPSKRSRRSLSSEFREPHTPTMPSQNHQRTPIPRQETARASTRSRKVYGIPEHDEKESNAADTSTPVPTHRIIHQRSHPALRPDDHWSEDPADLSLENTLRVVRKASAWFKKIRGGRRSAPPNESATAASRRGWK</sequence>
<feature type="compositionally biased region" description="Basic and acidic residues" evidence="1">
    <location>
        <begin position="24"/>
        <end position="34"/>
    </location>
</feature>
<name>A0A8E2JW64_9PEZI</name>
<dbReference type="Proteomes" id="UP000250140">
    <property type="component" value="Unassembled WGS sequence"/>
</dbReference>
<feature type="domain" description="DUF8035" evidence="2">
    <location>
        <begin position="62"/>
        <end position="116"/>
    </location>
</feature>
<dbReference type="OrthoDB" id="10431176at2759"/>
<dbReference type="Pfam" id="PF26118">
    <property type="entry name" value="DUF8035"/>
    <property type="match status" value="1"/>
</dbReference>
<protein>
    <recommendedName>
        <fullName evidence="2">DUF8035 domain-containing protein</fullName>
    </recommendedName>
</protein>
<feature type="region of interest" description="Disordered" evidence="1">
    <location>
        <begin position="149"/>
        <end position="169"/>
    </location>
</feature>
<feature type="region of interest" description="Disordered" evidence="1">
    <location>
        <begin position="193"/>
        <end position="350"/>
    </location>
</feature>
<organism evidence="3 4">
    <name type="scientific">Glonium stellatum</name>
    <dbReference type="NCBI Taxonomy" id="574774"/>
    <lineage>
        <taxon>Eukaryota</taxon>
        <taxon>Fungi</taxon>
        <taxon>Dikarya</taxon>
        <taxon>Ascomycota</taxon>
        <taxon>Pezizomycotina</taxon>
        <taxon>Dothideomycetes</taxon>
        <taxon>Pleosporomycetidae</taxon>
        <taxon>Gloniales</taxon>
        <taxon>Gloniaceae</taxon>
        <taxon>Glonium</taxon>
    </lineage>
</organism>
<dbReference type="EMBL" id="KV748959">
    <property type="protein sequence ID" value="OCL11915.1"/>
    <property type="molecule type" value="Genomic_DNA"/>
</dbReference>
<gene>
    <name evidence="3" type="ORF">AOQ84DRAFT_171912</name>
</gene>
<feature type="compositionally biased region" description="Polar residues" evidence="1">
    <location>
        <begin position="221"/>
        <end position="252"/>
    </location>
</feature>
<keyword evidence="4" id="KW-1185">Reference proteome</keyword>
<dbReference type="InterPro" id="IPR058348">
    <property type="entry name" value="DUF8035"/>
</dbReference>
<evidence type="ECO:0000259" key="2">
    <source>
        <dbReference type="Pfam" id="PF26118"/>
    </source>
</evidence>
<dbReference type="AlphaFoldDB" id="A0A8E2JW64"/>
<feature type="region of interest" description="Disordered" evidence="1">
    <location>
        <begin position="24"/>
        <end position="48"/>
    </location>
</feature>
<feature type="region of interest" description="Disordered" evidence="1">
    <location>
        <begin position="395"/>
        <end position="416"/>
    </location>
</feature>
<evidence type="ECO:0000313" key="3">
    <source>
        <dbReference type="EMBL" id="OCL11915.1"/>
    </source>
</evidence>
<evidence type="ECO:0000313" key="4">
    <source>
        <dbReference type="Proteomes" id="UP000250140"/>
    </source>
</evidence>
<reference evidence="3 4" key="1">
    <citation type="journal article" date="2016" name="Nat. Commun.">
        <title>Ectomycorrhizal ecology is imprinted in the genome of the dominant symbiotic fungus Cenococcum geophilum.</title>
        <authorList>
            <consortium name="DOE Joint Genome Institute"/>
            <person name="Peter M."/>
            <person name="Kohler A."/>
            <person name="Ohm R.A."/>
            <person name="Kuo A."/>
            <person name="Krutzmann J."/>
            <person name="Morin E."/>
            <person name="Arend M."/>
            <person name="Barry K.W."/>
            <person name="Binder M."/>
            <person name="Choi C."/>
            <person name="Clum A."/>
            <person name="Copeland A."/>
            <person name="Grisel N."/>
            <person name="Haridas S."/>
            <person name="Kipfer T."/>
            <person name="LaButti K."/>
            <person name="Lindquist E."/>
            <person name="Lipzen A."/>
            <person name="Maire R."/>
            <person name="Meier B."/>
            <person name="Mihaltcheva S."/>
            <person name="Molinier V."/>
            <person name="Murat C."/>
            <person name="Poggeler S."/>
            <person name="Quandt C.A."/>
            <person name="Sperisen C."/>
            <person name="Tritt A."/>
            <person name="Tisserant E."/>
            <person name="Crous P.W."/>
            <person name="Henrissat B."/>
            <person name="Nehls U."/>
            <person name="Egli S."/>
            <person name="Spatafora J.W."/>
            <person name="Grigoriev I.V."/>
            <person name="Martin F.M."/>
        </authorList>
    </citation>
    <scope>NUCLEOTIDE SEQUENCE [LARGE SCALE GENOMIC DNA]</scope>
    <source>
        <strain evidence="3 4">CBS 207.34</strain>
    </source>
</reference>